<feature type="compositionally biased region" description="Pro residues" evidence="1">
    <location>
        <begin position="120"/>
        <end position="134"/>
    </location>
</feature>
<evidence type="ECO:0000313" key="2">
    <source>
        <dbReference type="EMBL" id="GAA3896890.1"/>
    </source>
</evidence>
<evidence type="ECO:0000256" key="1">
    <source>
        <dbReference type="SAM" id="MobiDB-lite"/>
    </source>
</evidence>
<evidence type="ECO:0000313" key="3">
    <source>
        <dbReference type="Proteomes" id="UP001501000"/>
    </source>
</evidence>
<dbReference type="RefSeq" id="WP_345278079.1">
    <property type="nucleotide sequence ID" value="NZ_BAABAJ010000001.1"/>
</dbReference>
<organism evidence="2 3">
    <name type="scientific">Streptomyces gulbargensis</name>
    <dbReference type="NCBI Taxonomy" id="364901"/>
    <lineage>
        <taxon>Bacteria</taxon>
        <taxon>Bacillati</taxon>
        <taxon>Actinomycetota</taxon>
        <taxon>Actinomycetes</taxon>
        <taxon>Kitasatosporales</taxon>
        <taxon>Streptomycetaceae</taxon>
        <taxon>Streptomyces</taxon>
    </lineage>
</organism>
<feature type="region of interest" description="Disordered" evidence="1">
    <location>
        <begin position="105"/>
        <end position="134"/>
    </location>
</feature>
<protein>
    <submittedName>
        <fullName evidence="2">Uncharacterized protein</fullName>
    </submittedName>
</protein>
<sequence>MLVAHGDEGGCYSLYGGERPAFAYDEYGRHHETDAGPLAPGPHPITLSATAEEGLRRRCTVTVDGEERAAPGGAHQLIGMAPFQGISLGVDRESPVSPPLYERRRSFRHTGGIRSVTYHPGPPTPTPRRWSPPR</sequence>
<gene>
    <name evidence="2" type="ORF">GCM10022244_03890</name>
</gene>
<name>A0ABP7LA11_9ACTN</name>
<keyword evidence="3" id="KW-1185">Reference proteome</keyword>
<accession>A0ABP7LA11</accession>
<dbReference type="EMBL" id="BAABAJ010000001">
    <property type="protein sequence ID" value="GAA3896890.1"/>
    <property type="molecule type" value="Genomic_DNA"/>
</dbReference>
<comment type="caution">
    <text evidence="2">The sequence shown here is derived from an EMBL/GenBank/DDBJ whole genome shotgun (WGS) entry which is preliminary data.</text>
</comment>
<proteinExistence type="predicted"/>
<reference evidence="3" key="1">
    <citation type="journal article" date="2019" name="Int. J. Syst. Evol. Microbiol.">
        <title>The Global Catalogue of Microorganisms (GCM) 10K type strain sequencing project: providing services to taxonomists for standard genome sequencing and annotation.</title>
        <authorList>
            <consortium name="The Broad Institute Genomics Platform"/>
            <consortium name="The Broad Institute Genome Sequencing Center for Infectious Disease"/>
            <person name="Wu L."/>
            <person name="Ma J."/>
        </authorList>
    </citation>
    <scope>NUCLEOTIDE SEQUENCE [LARGE SCALE GENOMIC DNA]</scope>
    <source>
        <strain evidence="3">JCM 16956</strain>
    </source>
</reference>
<dbReference type="Proteomes" id="UP001501000">
    <property type="component" value="Unassembled WGS sequence"/>
</dbReference>